<dbReference type="GO" id="GO:0016887">
    <property type="term" value="F:ATP hydrolysis activity"/>
    <property type="evidence" value="ECO:0007669"/>
    <property type="project" value="InterPro"/>
</dbReference>
<dbReference type="AlphaFoldDB" id="A0A3G3K4G4"/>
<dbReference type="PROSITE" id="PS50042">
    <property type="entry name" value="CNMP_BINDING_3"/>
    <property type="match status" value="2"/>
</dbReference>
<dbReference type="PRINTS" id="PR00103">
    <property type="entry name" value="CAMPKINASE"/>
</dbReference>
<feature type="transmembrane region" description="Helical" evidence="12">
    <location>
        <begin position="505"/>
        <end position="525"/>
    </location>
</feature>
<dbReference type="SUPFAM" id="SSF52540">
    <property type="entry name" value="P-loop containing nucleoside triphosphate hydrolases"/>
    <property type="match status" value="1"/>
</dbReference>
<evidence type="ECO:0000259" key="13">
    <source>
        <dbReference type="PROSITE" id="PS50042"/>
    </source>
</evidence>
<evidence type="ECO:0000259" key="14">
    <source>
        <dbReference type="PROSITE" id="PS50893"/>
    </source>
</evidence>
<dbReference type="Gene3D" id="2.60.120.10">
    <property type="entry name" value="Jelly Rolls"/>
    <property type="match status" value="2"/>
</dbReference>
<dbReference type="Pfam" id="PF00027">
    <property type="entry name" value="cNMP_binding"/>
    <property type="match status" value="2"/>
</dbReference>
<dbReference type="SUPFAM" id="SSF90123">
    <property type="entry name" value="ABC transporter transmembrane region"/>
    <property type="match status" value="1"/>
</dbReference>
<keyword evidence="4 12" id="KW-0812">Transmembrane</keyword>
<keyword evidence="8 17" id="KW-0067">ATP-binding</keyword>
<dbReference type="InterPro" id="IPR014710">
    <property type="entry name" value="RmlC-like_jellyroll"/>
</dbReference>
<evidence type="ECO:0000256" key="6">
    <source>
        <dbReference type="ARBA" id="ARBA00022801"/>
    </source>
</evidence>
<keyword evidence="11" id="KW-0010">Activator</keyword>
<dbReference type="SMART" id="SM00382">
    <property type="entry name" value="AAA"/>
    <property type="match status" value="1"/>
</dbReference>
<dbReference type="InterPro" id="IPR017871">
    <property type="entry name" value="ABC_transporter-like_CS"/>
</dbReference>
<gene>
    <name evidence="17" type="ORF">EAV92_21700</name>
</gene>
<keyword evidence="10 12" id="KW-0472">Membrane</keyword>
<proteinExistence type="predicted"/>
<evidence type="ECO:0000259" key="16">
    <source>
        <dbReference type="PROSITE" id="PS50990"/>
    </source>
</evidence>
<evidence type="ECO:0000256" key="4">
    <source>
        <dbReference type="ARBA" id="ARBA00022692"/>
    </source>
</evidence>
<evidence type="ECO:0000256" key="3">
    <source>
        <dbReference type="ARBA" id="ARBA00022475"/>
    </source>
</evidence>
<dbReference type="InterPro" id="IPR027417">
    <property type="entry name" value="P-loop_NTPase"/>
</dbReference>
<name>A0A3G3K4G4_9BACL</name>
<organism evidence="17 18">
    <name type="scientific">Cohnella candidum</name>
    <dbReference type="NCBI Taxonomy" id="2674991"/>
    <lineage>
        <taxon>Bacteria</taxon>
        <taxon>Bacillati</taxon>
        <taxon>Bacillota</taxon>
        <taxon>Bacilli</taxon>
        <taxon>Bacillales</taxon>
        <taxon>Paenibacillaceae</taxon>
        <taxon>Cohnella</taxon>
    </lineage>
</organism>
<dbReference type="InterPro" id="IPR003593">
    <property type="entry name" value="AAA+_ATPase"/>
</dbReference>
<keyword evidence="7" id="KW-0645">Protease</keyword>
<sequence>MNQRITAFLREIRLFDVFTDAERQLLAERMSMETYQMGRTVAGIGAEQAAFYLVVNGQARKIGITADGKETNQGLIVSGGHFGEQSLLGTEAQPVVVRASTELTVLRMGREPFREMIGQHPEMEKYFREYVSSDILRTFLKNNTVLTHVDHGALRSLLDRLEMCVYEPGGYLVREGEDGDAFYILKEGTALVEKGEEGNVVNRLYPGDFFGELALLTGEPRQASVRASGARVEAFRLAKSDFDELIRRYPVILESIRRISAHYAPAPVKEAVEETAATAAVTADAEIELPEGGPTPARRRRFRLPSLRFRRYPALLQQNEMDCGPTCLTMLARYYGMNASVNRMRERCNVGTEGASMLALTETAESLGFETRGLKTSMPLLRELHTPFIAHWNGNHYVMVYEFDERRGAVVVDPAIGSAETVSPEAFAKHWSGYAIELKPTERLGGLDDREPLWSRYLAFFRPYAGLAVWTVGLSVLIELVYLVFPVMTQQVFDRVLDSRDMPLLSLLLLAMLGLAVFSTAGIAVRQVLVGRLANRIDAAMLDGFYRHLMRLPFSYFARRTTGDIITRVYENEKIRRLLTDHGVHLLLDGLTMAVYGGLMIYYHAGLALIPLVVIPVYAVLYGFALPRMRRNFRKQLQAEGDSQSAIVEMVGAIASVKGMAVEETVRAKLMRLLQRQLQLRLEGNRLEVIVQAGSAGIRQAANIALLYFGAMQVMDGRLSVGTLVAFTVLFTSFMYAVETISAMAGELSEARTSMERLNDVYEAAVEHPESDRFRVLSGLRGHIRFENVSFRYYNGGKMILQNLNLEIEPGQTIALVGRSGSGKSTLANLLLKLLEPTSGTIYVDGYPLSGVHADSIRQQVGTVPQETVLFRGTVRENIALNGEEASFAELERAAKLAGADSFIESLPLGYDTMIGEGGVRLSGGQRQRIAIARALIRDPRILVFDEATSALDTELERIVQDNMETMMRNRTTIIIAHRLSTIRSADRIVVLDRGAIAESGTHEELLGRKGLYHYLVQQQGV</sequence>
<dbReference type="EMBL" id="CP033433">
    <property type="protein sequence ID" value="AYQ74937.1"/>
    <property type="molecule type" value="Genomic_DNA"/>
</dbReference>
<dbReference type="Pfam" id="PF03412">
    <property type="entry name" value="Peptidase_C39"/>
    <property type="match status" value="1"/>
</dbReference>
<dbReference type="SUPFAM" id="SSF51206">
    <property type="entry name" value="cAMP-binding domain-like"/>
    <property type="match status" value="2"/>
</dbReference>
<accession>A0A3G3K4G4</accession>
<feature type="transmembrane region" description="Helical" evidence="12">
    <location>
        <begin position="464"/>
        <end position="485"/>
    </location>
</feature>
<dbReference type="PROSITE" id="PS50893">
    <property type="entry name" value="ABC_TRANSPORTER_2"/>
    <property type="match status" value="1"/>
</dbReference>
<evidence type="ECO:0000256" key="2">
    <source>
        <dbReference type="ARBA" id="ARBA00022448"/>
    </source>
</evidence>
<feature type="transmembrane region" description="Helical" evidence="12">
    <location>
        <begin position="609"/>
        <end position="626"/>
    </location>
</feature>
<dbReference type="PROSITE" id="PS50929">
    <property type="entry name" value="ABC_TM1F"/>
    <property type="match status" value="1"/>
</dbReference>
<dbReference type="InterPro" id="IPR000595">
    <property type="entry name" value="cNMP-bd_dom"/>
</dbReference>
<evidence type="ECO:0000256" key="8">
    <source>
        <dbReference type="ARBA" id="ARBA00022840"/>
    </source>
</evidence>
<dbReference type="Gene3D" id="3.40.50.300">
    <property type="entry name" value="P-loop containing nucleotide triphosphate hydrolases"/>
    <property type="match status" value="1"/>
</dbReference>
<dbReference type="InterPro" id="IPR039421">
    <property type="entry name" value="Type_1_exporter"/>
</dbReference>
<feature type="domain" description="Peptidase C39" evidence="16">
    <location>
        <begin position="317"/>
        <end position="438"/>
    </location>
</feature>
<dbReference type="PROSITE" id="PS00888">
    <property type="entry name" value="CNMP_BINDING_1"/>
    <property type="match status" value="1"/>
</dbReference>
<dbReference type="PROSITE" id="PS50990">
    <property type="entry name" value="PEPTIDASE_C39"/>
    <property type="match status" value="1"/>
</dbReference>
<evidence type="ECO:0000256" key="9">
    <source>
        <dbReference type="ARBA" id="ARBA00022989"/>
    </source>
</evidence>
<reference evidence="17 18" key="1">
    <citation type="submission" date="2018-10" db="EMBL/GenBank/DDBJ databases">
        <title>Genome Sequence of Cohnella sp.</title>
        <authorList>
            <person name="Srinivasan S."/>
            <person name="Kim M.K."/>
        </authorList>
    </citation>
    <scope>NUCLEOTIDE SEQUENCE [LARGE SCALE GENOMIC DNA]</scope>
    <source>
        <strain evidence="17 18">18JY8-7</strain>
    </source>
</reference>
<feature type="domain" description="ABC transporter" evidence="14">
    <location>
        <begin position="784"/>
        <end position="1019"/>
    </location>
</feature>
<dbReference type="InterPro" id="IPR036640">
    <property type="entry name" value="ABC1_TM_sf"/>
</dbReference>
<feature type="domain" description="ABC transmembrane type-1" evidence="15">
    <location>
        <begin position="469"/>
        <end position="750"/>
    </location>
</feature>
<dbReference type="InterPro" id="IPR003439">
    <property type="entry name" value="ABC_transporter-like_ATP-bd"/>
</dbReference>
<evidence type="ECO:0000256" key="12">
    <source>
        <dbReference type="SAM" id="Phobius"/>
    </source>
</evidence>
<keyword evidence="7" id="KW-0788">Thiol protease</keyword>
<dbReference type="CDD" id="cd00038">
    <property type="entry name" value="CAP_ED"/>
    <property type="match status" value="2"/>
</dbReference>
<keyword evidence="2" id="KW-0813">Transport</keyword>
<keyword evidence="18" id="KW-1185">Reference proteome</keyword>
<dbReference type="GO" id="GO:0005524">
    <property type="term" value="F:ATP binding"/>
    <property type="evidence" value="ECO:0007669"/>
    <property type="project" value="UniProtKB-KW"/>
</dbReference>
<evidence type="ECO:0000259" key="15">
    <source>
        <dbReference type="PROSITE" id="PS50929"/>
    </source>
</evidence>
<dbReference type="GO" id="GO:0015421">
    <property type="term" value="F:ABC-type oligopeptide transporter activity"/>
    <property type="evidence" value="ECO:0007669"/>
    <property type="project" value="TreeGrafter"/>
</dbReference>
<dbReference type="PROSITE" id="PS00211">
    <property type="entry name" value="ABC_TRANSPORTER_1"/>
    <property type="match status" value="1"/>
</dbReference>
<dbReference type="Gene3D" id="3.90.70.10">
    <property type="entry name" value="Cysteine proteinases"/>
    <property type="match status" value="1"/>
</dbReference>
<dbReference type="SMART" id="SM00100">
    <property type="entry name" value="cNMP"/>
    <property type="match status" value="2"/>
</dbReference>
<dbReference type="Pfam" id="PF00664">
    <property type="entry name" value="ABC_membrane"/>
    <property type="match status" value="1"/>
</dbReference>
<feature type="transmembrane region" description="Helical" evidence="12">
    <location>
        <begin position="584"/>
        <end position="603"/>
    </location>
</feature>
<dbReference type="Proteomes" id="UP000269097">
    <property type="component" value="Chromosome"/>
</dbReference>
<dbReference type="InterPro" id="IPR011527">
    <property type="entry name" value="ABC1_TM_dom"/>
</dbReference>
<evidence type="ECO:0000256" key="10">
    <source>
        <dbReference type="ARBA" id="ARBA00023136"/>
    </source>
</evidence>
<dbReference type="Pfam" id="PF00005">
    <property type="entry name" value="ABC_tran"/>
    <property type="match status" value="1"/>
</dbReference>
<keyword evidence="5" id="KW-0547">Nucleotide-binding</keyword>
<dbReference type="Gene3D" id="1.20.1560.10">
    <property type="entry name" value="ABC transporter type 1, transmembrane domain"/>
    <property type="match status" value="1"/>
</dbReference>
<feature type="domain" description="Cyclic nucleotide-binding" evidence="13">
    <location>
        <begin position="14"/>
        <end position="134"/>
    </location>
</feature>
<dbReference type="PANTHER" id="PTHR43394">
    <property type="entry name" value="ATP-DEPENDENT PERMEASE MDL1, MITOCHONDRIAL"/>
    <property type="match status" value="1"/>
</dbReference>
<evidence type="ECO:0000256" key="11">
    <source>
        <dbReference type="ARBA" id="ARBA00023159"/>
    </source>
</evidence>
<dbReference type="GO" id="GO:0008234">
    <property type="term" value="F:cysteine-type peptidase activity"/>
    <property type="evidence" value="ECO:0007669"/>
    <property type="project" value="UniProtKB-KW"/>
</dbReference>
<evidence type="ECO:0000256" key="1">
    <source>
        <dbReference type="ARBA" id="ARBA00004651"/>
    </source>
</evidence>
<dbReference type="GO" id="GO:0005886">
    <property type="term" value="C:plasma membrane"/>
    <property type="evidence" value="ECO:0007669"/>
    <property type="project" value="UniProtKB-SubCell"/>
</dbReference>
<evidence type="ECO:0000256" key="7">
    <source>
        <dbReference type="ARBA" id="ARBA00022807"/>
    </source>
</evidence>
<evidence type="ECO:0000313" key="18">
    <source>
        <dbReference type="Proteomes" id="UP000269097"/>
    </source>
</evidence>
<dbReference type="InterPro" id="IPR005074">
    <property type="entry name" value="Peptidase_C39"/>
</dbReference>
<keyword evidence="9 12" id="KW-1133">Transmembrane helix</keyword>
<feature type="domain" description="Cyclic nucleotide-binding" evidence="13">
    <location>
        <begin position="145"/>
        <end position="246"/>
    </location>
</feature>
<dbReference type="RefSeq" id="WP_123043017.1">
    <property type="nucleotide sequence ID" value="NZ_CP033433.1"/>
</dbReference>
<dbReference type="CDD" id="cd18568">
    <property type="entry name" value="ABC_6TM_HetC_like"/>
    <property type="match status" value="1"/>
</dbReference>
<keyword evidence="6" id="KW-0378">Hydrolase</keyword>
<comment type="subcellular location">
    <subcellularLocation>
        <location evidence="1">Cell membrane</location>
        <topology evidence="1">Multi-pass membrane protein</topology>
    </subcellularLocation>
</comment>
<evidence type="ECO:0000313" key="17">
    <source>
        <dbReference type="EMBL" id="AYQ74937.1"/>
    </source>
</evidence>
<dbReference type="PROSITE" id="PS00889">
    <property type="entry name" value="CNMP_BINDING_2"/>
    <property type="match status" value="1"/>
</dbReference>
<feature type="transmembrane region" description="Helical" evidence="12">
    <location>
        <begin position="719"/>
        <end position="738"/>
    </location>
</feature>
<dbReference type="KEGG" id="coh:EAV92_21700"/>
<dbReference type="FunFam" id="3.40.50.300:FF:000299">
    <property type="entry name" value="ABC transporter ATP-binding protein/permease"/>
    <property type="match status" value="1"/>
</dbReference>
<dbReference type="PANTHER" id="PTHR43394:SF1">
    <property type="entry name" value="ATP-BINDING CASSETTE SUB-FAMILY B MEMBER 10, MITOCHONDRIAL"/>
    <property type="match status" value="1"/>
</dbReference>
<evidence type="ECO:0000256" key="5">
    <source>
        <dbReference type="ARBA" id="ARBA00022741"/>
    </source>
</evidence>
<dbReference type="CDD" id="cd02418">
    <property type="entry name" value="Peptidase_C39B"/>
    <property type="match status" value="1"/>
</dbReference>
<dbReference type="InterPro" id="IPR018488">
    <property type="entry name" value="cNMP-bd_CS"/>
</dbReference>
<dbReference type="InterPro" id="IPR018490">
    <property type="entry name" value="cNMP-bd_dom_sf"/>
</dbReference>
<protein>
    <submittedName>
        <fullName evidence="17">ATP-binding cassette domain-containing protein</fullName>
    </submittedName>
</protein>
<keyword evidence="3" id="KW-1003">Cell membrane</keyword>
<dbReference type="GO" id="GO:0006508">
    <property type="term" value="P:proteolysis"/>
    <property type="evidence" value="ECO:0007669"/>
    <property type="project" value="InterPro"/>
</dbReference>